<dbReference type="EMBL" id="JWZT01002816">
    <property type="protein sequence ID" value="KII68540.1"/>
    <property type="molecule type" value="Genomic_DNA"/>
</dbReference>
<accession>A0A0C2MWL3</accession>
<sequence>MCWLILGGICFESDFCKSAIETRAKKSSSSLEKSPRSSWQGLPPAPRCLDHPLLFKGIEHLLRFPSLGILNARYVPNIIVFPFNCLLLKYGNTTTILARAMIVIIFLQNFIWKKSSVSANHSICLSMYEEDSKYP</sequence>
<dbReference type="Proteomes" id="UP000031668">
    <property type="component" value="Unassembled WGS sequence"/>
</dbReference>
<comment type="caution">
    <text evidence="1">The sequence shown here is derived from an EMBL/GenBank/DDBJ whole genome shotgun (WGS) entry which is preliminary data.</text>
</comment>
<organism evidence="1 2">
    <name type="scientific">Thelohanellus kitauei</name>
    <name type="common">Myxosporean</name>
    <dbReference type="NCBI Taxonomy" id="669202"/>
    <lineage>
        <taxon>Eukaryota</taxon>
        <taxon>Metazoa</taxon>
        <taxon>Cnidaria</taxon>
        <taxon>Myxozoa</taxon>
        <taxon>Myxosporea</taxon>
        <taxon>Bivalvulida</taxon>
        <taxon>Platysporina</taxon>
        <taxon>Myxobolidae</taxon>
        <taxon>Thelohanellus</taxon>
    </lineage>
</organism>
<protein>
    <submittedName>
        <fullName evidence="1">Uncharacterized protein</fullName>
    </submittedName>
</protein>
<name>A0A0C2MWL3_THEKT</name>
<evidence type="ECO:0000313" key="2">
    <source>
        <dbReference type="Proteomes" id="UP000031668"/>
    </source>
</evidence>
<dbReference type="AlphaFoldDB" id="A0A0C2MWL3"/>
<reference evidence="1 2" key="1">
    <citation type="journal article" date="2014" name="Genome Biol. Evol.">
        <title>The genome of the myxosporean Thelohanellus kitauei shows adaptations to nutrient acquisition within its fish host.</title>
        <authorList>
            <person name="Yang Y."/>
            <person name="Xiong J."/>
            <person name="Zhou Z."/>
            <person name="Huo F."/>
            <person name="Miao W."/>
            <person name="Ran C."/>
            <person name="Liu Y."/>
            <person name="Zhang J."/>
            <person name="Feng J."/>
            <person name="Wang M."/>
            <person name="Wang M."/>
            <person name="Wang L."/>
            <person name="Yao B."/>
        </authorList>
    </citation>
    <scope>NUCLEOTIDE SEQUENCE [LARGE SCALE GENOMIC DNA]</scope>
    <source>
        <strain evidence="1">Wuqing</strain>
    </source>
</reference>
<keyword evidence="2" id="KW-1185">Reference proteome</keyword>
<proteinExistence type="predicted"/>
<gene>
    <name evidence="1" type="ORF">RF11_09914</name>
</gene>
<evidence type="ECO:0000313" key="1">
    <source>
        <dbReference type="EMBL" id="KII68540.1"/>
    </source>
</evidence>